<dbReference type="Gene3D" id="3.40.50.300">
    <property type="entry name" value="P-loop containing nucleotide triphosphate hydrolases"/>
    <property type="match status" value="1"/>
</dbReference>
<evidence type="ECO:0000256" key="2">
    <source>
        <dbReference type="ARBA" id="ARBA00022705"/>
    </source>
</evidence>
<dbReference type="PANTHER" id="PTHR10763:SF26">
    <property type="entry name" value="CELL DIVISION CONTROL PROTEIN 6 HOMOLOG"/>
    <property type="match status" value="1"/>
</dbReference>
<keyword evidence="4 5" id="KW-0067">ATP-binding</keyword>
<organism evidence="7 8">
    <name type="scientific">Candidatus Iainarchaeum sp</name>
    <dbReference type="NCBI Taxonomy" id="3101447"/>
    <lineage>
        <taxon>Archaea</taxon>
        <taxon>Candidatus Iainarchaeota</taxon>
        <taxon>Candidatus Iainarchaeia</taxon>
        <taxon>Candidatus Iainarchaeales</taxon>
        <taxon>Candidatus Iainarchaeaceae</taxon>
        <taxon>Candidatus Iainarchaeum</taxon>
    </lineage>
</organism>
<comment type="caution">
    <text evidence="5">Lacks conserved residue(s) required for the propagation of feature annotation.</text>
</comment>
<dbReference type="InterPro" id="IPR007111">
    <property type="entry name" value="NACHT_NTPase"/>
</dbReference>
<dbReference type="GO" id="GO:0006260">
    <property type="term" value="P:DNA replication"/>
    <property type="evidence" value="ECO:0007669"/>
    <property type="project" value="UniProtKB-UniRule"/>
</dbReference>
<evidence type="ECO:0000256" key="5">
    <source>
        <dbReference type="HAMAP-Rule" id="MF_01407"/>
    </source>
</evidence>
<name>A0A8T4C7M5_9ARCH</name>
<dbReference type="GO" id="GO:0005524">
    <property type="term" value="F:ATP binding"/>
    <property type="evidence" value="ECO:0007669"/>
    <property type="project" value="UniProtKB-UniRule"/>
</dbReference>
<dbReference type="PANTHER" id="PTHR10763">
    <property type="entry name" value="CELL DIVISION CONTROL PROTEIN 6-RELATED"/>
    <property type="match status" value="1"/>
</dbReference>
<dbReference type="SMART" id="SM00382">
    <property type="entry name" value="AAA"/>
    <property type="match status" value="1"/>
</dbReference>
<keyword evidence="3 5" id="KW-0547">Nucleotide-binding</keyword>
<dbReference type="InterPro" id="IPR014277">
    <property type="entry name" value="Orc1/Cdc6_arc"/>
</dbReference>
<evidence type="ECO:0000313" key="7">
    <source>
        <dbReference type="EMBL" id="MBM3282307.1"/>
    </source>
</evidence>
<dbReference type="Gene3D" id="1.10.8.60">
    <property type="match status" value="1"/>
</dbReference>
<dbReference type="Proteomes" id="UP000774699">
    <property type="component" value="Unassembled WGS sequence"/>
</dbReference>
<feature type="domain" description="NACHT" evidence="6">
    <location>
        <begin position="90"/>
        <end position="197"/>
    </location>
</feature>
<gene>
    <name evidence="7" type="ORF">FJY86_03130</name>
</gene>
<sequence>MVTYAWGGLYTRGGRGHSAVKKGTIITYGGHWFCMSASNVFARVTRENTIFKDERSLSPDFIPDALPHRDGQINALVYALKPLAEGGKASNVFVFGPPGAGKTATLRYVVSQLKEFSGRVRPVYLNCYGYNTRQAVLAELTRIVERPVPSRGMSTSELYQKVLEGLKFANFVPVLVFDEFDQLMENDGNDLLYDILRIPENGRVAIPVILISNDTSIPSRLDARVRSSFSHESVEFGPYTPMQLKDILRERASLSLVPNAISPDVVGLIAAHASKRGGDCRVAIETLRKAARNAERANAQQISEEHVRAAFEDPETHAVQKSIPYLSESHKQVLKGLFLLGGKNVPSNDLYVKLASQGIGLSDRRIRELLVELEKRKAVTTTTDVSGRGRTKRITVNFSEQTMEN</sequence>
<dbReference type="InterPro" id="IPR003593">
    <property type="entry name" value="AAA+_ATPase"/>
</dbReference>
<dbReference type="HAMAP" id="MF_01407">
    <property type="entry name" value="ORC1_type_DNA_replic_protein"/>
    <property type="match status" value="1"/>
</dbReference>
<comment type="caution">
    <text evidence="7">The sequence shown here is derived from an EMBL/GenBank/DDBJ whole genome shotgun (WGS) entry which is preliminary data.</text>
</comment>
<proteinExistence type="inferred from homology"/>
<comment type="similarity">
    <text evidence="1 5">Belongs to the CDC6/cdc18 family.</text>
</comment>
<reference evidence="7" key="1">
    <citation type="submission" date="2019-03" db="EMBL/GenBank/DDBJ databases">
        <title>Lake Tanganyika Metagenome-Assembled Genomes (MAGs).</title>
        <authorList>
            <person name="Tran P."/>
        </authorList>
    </citation>
    <scope>NUCLEOTIDE SEQUENCE</scope>
    <source>
        <strain evidence="7">M_DeepCast_50m_m2_156</strain>
    </source>
</reference>
<protein>
    <recommendedName>
        <fullName evidence="5">ORC1-type DNA replication protein</fullName>
    </recommendedName>
</protein>
<dbReference type="GO" id="GO:0016887">
    <property type="term" value="F:ATP hydrolysis activity"/>
    <property type="evidence" value="ECO:0007669"/>
    <property type="project" value="InterPro"/>
</dbReference>
<dbReference type="EMBL" id="VGJJ01000022">
    <property type="protein sequence ID" value="MBM3282307.1"/>
    <property type="molecule type" value="Genomic_DNA"/>
</dbReference>
<dbReference type="Pfam" id="PF22703">
    <property type="entry name" value="Cdc6_lid"/>
    <property type="match status" value="1"/>
</dbReference>
<dbReference type="NCBIfam" id="TIGR02928">
    <property type="entry name" value="orc1/cdc6 family replication initiation protein"/>
    <property type="match status" value="1"/>
</dbReference>
<keyword evidence="2 5" id="KW-0235">DNA replication</keyword>
<comment type="function">
    <text evidence="5">Involved in regulation of DNA replication.</text>
</comment>
<dbReference type="PROSITE" id="PS50837">
    <property type="entry name" value="NACHT"/>
    <property type="match status" value="1"/>
</dbReference>
<dbReference type="SUPFAM" id="SSF52540">
    <property type="entry name" value="P-loop containing nucleoside triphosphate hydrolases"/>
    <property type="match status" value="1"/>
</dbReference>
<feature type="binding site" evidence="5">
    <location>
        <position position="239"/>
    </location>
    <ligand>
        <name>ATP</name>
        <dbReference type="ChEBI" id="CHEBI:30616"/>
    </ligand>
</feature>
<dbReference type="InterPro" id="IPR027417">
    <property type="entry name" value="P-loop_NTPase"/>
</dbReference>
<feature type="binding site" evidence="5">
    <location>
        <position position="251"/>
    </location>
    <ligand>
        <name>ATP</name>
        <dbReference type="ChEBI" id="CHEBI:30616"/>
    </ligand>
</feature>
<dbReference type="InterPro" id="IPR050311">
    <property type="entry name" value="ORC1/CDC6"/>
</dbReference>
<dbReference type="CDD" id="cd00009">
    <property type="entry name" value="AAA"/>
    <property type="match status" value="1"/>
</dbReference>
<evidence type="ECO:0000256" key="3">
    <source>
        <dbReference type="ARBA" id="ARBA00022741"/>
    </source>
</evidence>
<evidence type="ECO:0000256" key="4">
    <source>
        <dbReference type="ARBA" id="ARBA00022840"/>
    </source>
</evidence>
<dbReference type="InterPro" id="IPR049945">
    <property type="entry name" value="AAA_22"/>
</dbReference>
<dbReference type="AlphaFoldDB" id="A0A8T4C7M5"/>
<accession>A0A8T4C7M5</accession>
<evidence type="ECO:0000259" key="6">
    <source>
        <dbReference type="PROSITE" id="PS50837"/>
    </source>
</evidence>
<dbReference type="InterPro" id="IPR055237">
    <property type="entry name" value="Cdc6_lid"/>
</dbReference>
<dbReference type="Pfam" id="PF13401">
    <property type="entry name" value="AAA_22"/>
    <property type="match status" value="1"/>
</dbReference>
<evidence type="ECO:0000313" key="8">
    <source>
        <dbReference type="Proteomes" id="UP000774699"/>
    </source>
</evidence>
<evidence type="ECO:0000256" key="1">
    <source>
        <dbReference type="ARBA" id="ARBA00006184"/>
    </source>
</evidence>